<feature type="region of interest" description="Disordered" evidence="1">
    <location>
        <begin position="1"/>
        <end position="25"/>
    </location>
</feature>
<sequence>METVGSRKLSSEGSEGDYHDDDGLINEGEKGEAWYRGDEIASLRLSRPRDILMLWAILFSVLVMSISQAWWLASDAIYSNTSPQTSTWHESFHVLNRSVYPKEQYAFTGAGAEVTEHMFNSFDPNRGLVALPKGPNILPSKEFPGTRQGRFSFYQKSTELMRRNMFLQRSQRYGLLEASRRPLPRKSWQQSNVLVYLILFFGVVNVVEALLIWLGSAWSKQAIGSQAQKSNVLIELTIADSSVLEPVYRESINTVRRPLYPERLYDASLTARAVDEIVDRYATDQKIIALPRGEKLLRSIPFPWDSTMDAFALAGYHSLHSIQLLYHAMLLYAGDNRTISDASLHSLIVLWEDTLCNVDLTPLSFAGDVVSNETAIKAAGQMRVRSTLSFVSKSSLLIQRHVCQDWTRVERFATENNACFRGSTAYQGHIDEWSDKDDWLYCPQGSPYQGRVNEYIAYGK</sequence>
<dbReference type="Proteomes" id="UP000676310">
    <property type="component" value="Unassembled WGS sequence"/>
</dbReference>
<accession>A0A8J2ILY4</accession>
<dbReference type="AlphaFoldDB" id="A0A8J2ILY4"/>
<dbReference type="RefSeq" id="XP_043174497.1">
    <property type="nucleotide sequence ID" value="XM_043318562.1"/>
</dbReference>
<keyword evidence="2" id="KW-0812">Transmembrane</keyword>
<keyword evidence="2" id="KW-0472">Membrane</keyword>
<evidence type="ECO:0000313" key="4">
    <source>
        <dbReference type="Proteomes" id="UP000676310"/>
    </source>
</evidence>
<evidence type="ECO:0000256" key="2">
    <source>
        <dbReference type="SAM" id="Phobius"/>
    </source>
</evidence>
<proteinExistence type="predicted"/>
<keyword evidence="4" id="KW-1185">Reference proteome</keyword>
<name>A0A8J2ILY4_9PLEO</name>
<feature type="transmembrane region" description="Helical" evidence="2">
    <location>
        <begin position="193"/>
        <end position="214"/>
    </location>
</feature>
<feature type="compositionally biased region" description="Acidic residues" evidence="1">
    <location>
        <begin position="14"/>
        <end position="24"/>
    </location>
</feature>
<keyword evidence="2" id="KW-1133">Transmembrane helix</keyword>
<dbReference type="OrthoDB" id="3687641at2759"/>
<organism evidence="3 4">
    <name type="scientific">Alternaria atra</name>
    <dbReference type="NCBI Taxonomy" id="119953"/>
    <lineage>
        <taxon>Eukaryota</taxon>
        <taxon>Fungi</taxon>
        <taxon>Dikarya</taxon>
        <taxon>Ascomycota</taxon>
        <taxon>Pezizomycotina</taxon>
        <taxon>Dothideomycetes</taxon>
        <taxon>Pleosporomycetidae</taxon>
        <taxon>Pleosporales</taxon>
        <taxon>Pleosporineae</taxon>
        <taxon>Pleosporaceae</taxon>
        <taxon>Alternaria</taxon>
        <taxon>Alternaria sect. Ulocladioides</taxon>
    </lineage>
</organism>
<protein>
    <submittedName>
        <fullName evidence="3">Uncharacterized protein</fullName>
    </submittedName>
</protein>
<gene>
    <name evidence="3" type="ORF">ALTATR162_LOCUS10922</name>
</gene>
<feature type="transmembrane region" description="Helical" evidence="2">
    <location>
        <begin position="52"/>
        <end position="73"/>
    </location>
</feature>
<evidence type="ECO:0000313" key="3">
    <source>
        <dbReference type="EMBL" id="CAG5184124.1"/>
    </source>
</evidence>
<dbReference type="GeneID" id="67011137"/>
<evidence type="ECO:0000256" key="1">
    <source>
        <dbReference type="SAM" id="MobiDB-lite"/>
    </source>
</evidence>
<dbReference type="EMBL" id="CAJRGZ010000029">
    <property type="protein sequence ID" value="CAG5184124.1"/>
    <property type="molecule type" value="Genomic_DNA"/>
</dbReference>
<comment type="caution">
    <text evidence="3">The sequence shown here is derived from an EMBL/GenBank/DDBJ whole genome shotgun (WGS) entry which is preliminary data.</text>
</comment>
<reference evidence="3" key="1">
    <citation type="submission" date="2021-05" db="EMBL/GenBank/DDBJ databases">
        <authorList>
            <person name="Stam R."/>
        </authorList>
    </citation>
    <scope>NUCLEOTIDE SEQUENCE</scope>
    <source>
        <strain evidence="3">CS162</strain>
    </source>
</reference>